<organism evidence="2">
    <name type="scientific">Loa loa</name>
    <name type="common">Eye worm</name>
    <name type="synonym">Filaria loa</name>
    <dbReference type="NCBI Taxonomy" id="7209"/>
    <lineage>
        <taxon>Eukaryota</taxon>
        <taxon>Metazoa</taxon>
        <taxon>Ecdysozoa</taxon>
        <taxon>Nematoda</taxon>
        <taxon>Chromadorea</taxon>
        <taxon>Rhabditida</taxon>
        <taxon>Spirurina</taxon>
        <taxon>Spiruromorpha</taxon>
        <taxon>Filarioidea</taxon>
        <taxon>Onchocercidae</taxon>
        <taxon>Loa</taxon>
    </lineage>
</organism>
<accession>A0A1S0TJW1</accession>
<evidence type="ECO:0000313" key="2">
    <source>
        <dbReference type="EMBL" id="EFO15001.1"/>
    </source>
</evidence>
<dbReference type="KEGG" id="loa:LOAG_13513"/>
<feature type="region of interest" description="Disordered" evidence="1">
    <location>
        <begin position="1"/>
        <end position="22"/>
    </location>
</feature>
<dbReference type="InParanoid" id="A0A1S0TJW1"/>
<dbReference type="GeneID" id="9950985"/>
<proteinExistence type="predicted"/>
<dbReference type="EMBL" id="JH712684">
    <property type="protein sequence ID" value="EFO15001.1"/>
    <property type="molecule type" value="Genomic_DNA"/>
</dbReference>
<evidence type="ECO:0000256" key="1">
    <source>
        <dbReference type="SAM" id="MobiDB-lite"/>
    </source>
</evidence>
<gene>
    <name evidence="2" type="ORF">LOAG_13513</name>
</gene>
<name>A0A1S0TJW1_LOALO</name>
<dbReference type="CTD" id="9950985"/>
<reference evidence="2" key="1">
    <citation type="submission" date="2012-04" db="EMBL/GenBank/DDBJ databases">
        <title>The Genome Sequence of Loa loa.</title>
        <authorList>
            <consortium name="The Broad Institute Genome Sequencing Platform"/>
            <consortium name="Broad Institute Genome Sequencing Center for Infectious Disease"/>
            <person name="Nutman T.B."/>
            <person name="Fink D.L."/>
            <person name="Russ C."/>
            <person name="Young S."/>
            <person name="Zeng Q."/>
            <person name="Gargeya S."/>
            <person name="Alvarado L."/>
            <person name="Berlin A."/>
            <person name="Chapman S.B."/>
            <person name="Chen Z."/>
            <person name="Freedman E."/>
            <person name="Gellesch M."/>
            <person name="Goldberg J."/>
            <person name="Griggs A."/>
            <person name="Gujja S."/>
            <person name="Heilman E.R."/>
            <person name="Heiman D."/>
            <person name="Howarth C."/>
            <person name="Mehta T."/>
            <person name="Neiman D."/>
            <person name="Pearson M."/>
            <person name="Roberts A."/>
            <person name="Saif S."/>
            <person name="Shea T."/>
            <person name="Shenoy N."/>
            <person name="Sisk P."/>
            <person name="Stolte C."/>
            <person name="Sykes S."/>
            <person name="White J."/>
            <person name="Yandava C."/>
            <person name="Haas B."/>
            <person name="Henn M.R."/>
            <person name="Nusbaum C."/>
            <person name="Birren B."/>
        </authorList>
    </citation>
    <scope>NUCLEOTIDE SEQUENCE [LARGE SCALE GENOMIC DNA]</scope>
</reference>
<dbReference type="RefSeq" id="XP_003149067.1">
    <property type="nucleotide sequence ID" value="XM_003149019.1"/>
</dbReference>
<dbReference type="AlphaFoldDB" id="A0A1S0TJW1"/>
<protein>
    <submittedName>
        <fullName evidence="2">Uncharacterized protein</fullName>
    </submittedName>
</protein>
<sequence length="120" mass="13539">MGGENERGGDEEGRGERGKGEKINGVCHRFGSTAANFNCFHRVLFGGGKSPLSASPSHPHLLLPHHFHLPIPLLIPLCTFRFFMPLKCCFKYRNVKYTIKMILRKLIGDEPFQFQDDALP</sequence>